<accession>A0A0F7D1H1</accession>
<protein>
    <submittedName>
        <fullName evidence="1">Uncharacterized protein</fullName>
    </submittedName>
</protein>
<dbReference type="GeneID" id="30319986"/>
<dbReference type="STRING" id="47917.AV650_03420"/>
<dbReference type="EMBL" id="CABEEZ010000019">
    <property type="protein sequence ID" value="VTR19080.1"/>
    <property type="molecule type" value="Genomic_DNA"/>
</dbReference>
<sequence length="127" mass="15226">MPKIKSQETLVRERKRWVAVAILVAAIVGCYLWWKQGTLRYEEWSPNQQYVVRYYKTFEFIPRFTMPGDGGHYSGYMRVYDRNDKQFYEEYSDLLDFVEGPFWAKEGVYWMGNDNQDIVRLPTSPVD</sequence>
<gene>
    <name evidence="1" type="ORF">NCTC12965_00720</name>
</gene>
<dbReference type="KEGG" id="sfw:WN53_07400"/>
<evidence type="ECO:0000313" key="1">
    <source>
        <dbReference type="EMBL" id="VTR19080.1"/>
    </source>
</evidence>
<dbReference type="PROSITE" id="PS51257">
    <property type="entry name" value="PROKAR_LIPOPROTEIN"/>
    <property type="match status" value="1"/>
</dbReference>
<dbReference type="RefSeq" id="WP_024482933.1">
    <property type="nucleotide sequence ID" value="NZ_CAMKUH010000016.1"/>
</dbReference>
<reference evidence="1" key="1">
    <citation type="submission" date="2019-05" db="EMBL/GenBank/DDBJ databases">
        <authorList>
            <consortium name="Pathogen Informatics"/>
        </authorList>
    </citation>
    <scope>NUCLEOTIDE SEQUENCE [LARGE SCALE GENOMIC DNA]</scope>
    <source>
        <strain evidence="1">NCTC12965</strain>
    </source>
</reference>
<organism evidence="1">
    <name type="scientific">Serratia fonticola</name>
    <dbReference type="NCBI Taxonomy" id="47917"/>
    <lineage>
        <taxon>Bacteria</taxon>
        <taxon>Pseudomonadati</taxon>
        <taxon>Pseudomonadota</taxon>
        <taxon>Gammaproteobacteria</taxon>
        <taxon>Enterobacterales</taxon>
        <taxon>Yersiniaceae</taxon>
        <taxon>Serratia</taxon>
    </lineage>
</organism>
<dbReference type="AlphaFoldDB" id="A0A0F7D1H1"/>
<name>A0A0F7D1H1_SERFO</name>
<proteinExistence type="predicted"/>